<name>A0A3G9JAJ3_9FIRM</name>
<keyword evidence="1" id="KW-1133">Transmembrane helix</keyword>
<accession>A0A3G9JAJ3</accession>
<dbReference type="RefSeq" id="WP_125118346.1">
    <property type="nucleotide sequence ID" value="NZ_AP019309.1"/>
</dbReference>
<evidence type="ECO:0000256" key="1">
    <source>
        <dbReference type="SAM" id="Phobius"/>
    </source>
</evidence>
<keyword evidence="1" id="KW-0812">Transmembrane</keyword>
<dbReference type="InParanoid" id="A0A3G9JAJ3"/>
<sequence>MDSFYQFMTLLMIIIAAYFTYMIINVYVTIYKTKKRDHSLKFALTNAGKVFYIVGSILHIVILIGCTILAILFAMKGKAVYYLNAVTAIALYSLIYSFQVANITLVGQKSMLVGRMLVDYRKMKKVDLNYHHELSFVYSQKSFKFSTRFVDIPVLRRAISRRS</sequence>
<feature type="transmembrane region" description="Helical" evidence="1">
    <location>
        <begin position="6"/>
        <end position="30"/>
    </location>
</feature>
<reference evidence="2 3" key="1">
    <citation type="submission" date="2018-11" db="EMBL/GenBank/DDBJ databases">
        <title>Novel Erysipelotrichaceae bacterium isolated from small intestine of a swine.</title>
        <authorList>
            <person name="Kim J.S."/>
            <person name="Choe H."/>
            <person name="Lee Y.R."/>
            <person name="Kim K.M."/>
            <person name="Park D.S."/>
        </authorList>
    </citation>
    <scope>NUCLEOTIDE SEQUENCE [LARGE SCALE GENOMIC DNA]</scope>
    <source>
        <strain evidence="2 3">SG0102</strain>
    </source>
</reference>
<organism evidence="2 3">
    <name type="scientific">Intestinibaculum porci</name>
    <dbReference type="NCBI Taxonomy" id="2487118"/>
    <lineage>
        <taxon>Bacteria</taxon>
        <taxon>Bacillati</taxon>
        <taxon>Bacillota</taxon>
        <taxon>Erysipelotrichia</taxon>
        <taxon>Erysipelotrichales</taxon>
        <taxon>Erysipelotrichaceae</taxon>
        <taxon>Intestinibaculum</taxon>
    </lineage>
</organism>
<dbReference type="Proteomes" id="UP000268059">
    <property type="component" value="Chromosome"/>
</dbReference>
<keyword evidence="3" id="KW-1185">Reference proteome</keyword>
<evidence type="ECO:0000313" key="2">
    <source>
        <dbReference type="EMBL" id="BBH25395.1"/>
    </source>
</evidence>
<keyword evidence="1" id="KW-0472">Membrane</keyword>
<evidence type="ECO:0008006" key="4">
    <source>
        <dbReference type="Google" id="ProtNLM"/>
    </source>
</evidence>
<feature type="transmembrane region" description="Helical" evidence="1">
    <location>
        <begin position="50"/>
        <end position="75"/>
    </location>
</feature>
<evidence type="ECO:0000313" key="3">
    <source>
        <dbReference type="Proteomes" id="UP000268059"/>
    </source>
</evidence>
<gene>
    <name evidence="2" type="ORF">SG0102_03290</name>
</gene>
<dbReference type="EMBL" id="AP019309">
    <property type="protein sequence ID" value="BBH25395.1"/>
    <property type="molecule type" value="Genomic_DNA"/>
</dbReference>
<proteinExistence type="predicted"/>
<dbReference type="OrthoDB" id="1649242at2"/>
<protein>
    <recommendedName>
        <fullName evidence="4">DUF986 domain-containing protein</fullName>
    </recommendedName>
</protein>
<dbReference type="KEGG" id="ebm:SG0102_03290"/>
<feature type="transmembrane region" description="Helical" evidence="1">
    <location>
        <begin position="81"/>
        <end position="106"/>
    </location>
</feature>
<dbReference type="AlphaFoldDB" id="A0A3G9JAJ3"/>